<evidence type="ECO:0000313" key="2">
    <source>
        <dbReference type="Proteomes" id="UP000708208"/>
    </source>
</evidence>
<feature type="non-terminal residue" evidence="1">
    <location>
        <position position="1"/>
    </location>
</feature>
<accession>A0A8J2KBH5</accession>
<proteinExistence type="predicted"/>
<dbReference type="EMBL" id="CAJVCH010244567">
    <property type="protein sequence ID" value="CAG7733183.1"/>
    <property type="molecule type" value="Genomic_DNA"/>
</dbReference>
<reference evidence="1" key="1">
    <citation type="submission" date="2021-06" db="EMBL/GenBank/DDBJ databases">
        <authorList>
            <person name="Hodson N. C."/>
            <person name="Mongue J. A."/>
            <person name="Jaron S. K."/>
        </authorList>
    </citation>
    <scope>NUCLEOTIDE SEQUENCE</scope>
</reference>
<keyword evidence="2" id="KW-1185">Reference proteome</keyword>
<evidence type="ECO:0000313" key="1">
    <source>
        <dbReference type="EMBL" id="CAG7733183.1"/>
    </source>
</evidence>
<protein>
    <submittedName>
        <fullName evidence="1">Uncharacterized protein</fullName>
    </submittedName>
</protein>
<sequence>MFFSQNRDEDDQLKLEKAEAEVYIARNEIENVKYNFNLDILQLREENAKQNAIMSTAINRAKDELLQGNAKLEADLLLPEVESLKTEIAQLRNRLLAPEREARLMGMLETQDKEILKLSSNSAFAEKALQHSLNFQKLMLERLPQAQKEGAKVMLNHAQDIIHPSEEFVCRVVLRNKTSAELTNPAHFFHSTAC</sequence>
<gene>
    <name evidence="1" type="ORF">AFUS01_LOCUS21644</name>
</gene>
<dbReference type="AlphaFoldDB" id="A0A8J2KBH5"/>
<dbReference type="Proteomes" id="UP000708208">
    <property type="component" value="Unassembled WGS sequence"/>
</dbReference>
<comment type="caution">
    <text evidence="1">The sequence shown here is derived from an EMBL/GenBank/DDBJ whole genome shotgun (WGS) entry which is preliminary data.</text>
</comment>
<name>A0A8J2KBH5_9HEXA</name>
<organism evidence="1 2">
    <name type="scientific">Allacma fusca</name>
    <dbReference type="NCBI Taxonomy" id="39272"/>
    <lineage>
        <taxon>Eukaryota</taxon>
        <taxon>Metazoa</taxon>
        <taxon>Ecdysozoa</taxon>
        <taxon>Arthropoda</taxon>
        <taxon>Hexapoda</taxon>
        <taxon>Collembola</taxon>
        <taxon>Symphypleona</taxon>
        <taxon>Sminthuridae</taxon>
        <taxon>Allacma</taxon>
    </lineage>
</organism>